<gene>
    <name evidence="3" type="ORF">ACHAWU_007383</name>
</gene>
<keyword evidence="4" id="KW-1185">Reference proteome</keyword>
<feature type="region of interest" description="Disordered" evidence="1">
    <location>
        <begin position="37"/>
        <end position="162"/>
    </location>
</feature>
<dbReference type="SMART" id="SM00558">
    <property type="entry name" value="JmjC"/>
    <property type="match status" value="1"/>
</dbReference>
<reference evidence="3 4" key="1">
    <citation type="submission" date="2024-10" db="EMBL/GenBank/DDBJ databases">
        <title>Updated reference genomes for cyclostephanoid diatoms.</title>
        <authorList>
            <person name="Roberts W.R."/>
            <person name="Alverson A.J."/>
        </authorList>
    </citation>
    <scope>NUCLEOTIDE SEQUENCE [LARGE SCALE GENOMIC DNA]</scope>
    <source>
        <strain evidence="3 4">AJA232-27</strain>
    </source>
</reference>
<dbReference type="EMBL" id="JALLBG020000150">
    <property type="protein sequence ID" value="KAL3761424.1"/>
    <property type="molecule type" value="Genomic_DNA"/>
</dbReference>
<evidence type="ECO:0000259" key="2">
    <source>
        <dbReference type="PROSITE" id="PS51184"/>
    </source>
</evidence>
<dbReference type="Gene3D" id="2.30.30.140">
    <property type="match status" value="1"/>
</dbReference>
<dbReference type="InterPro" id="IPR003347">
    <property type="entry name" value="JmjC_dom"/>
</dbReference>
<dbReference type="AlphaFoldDB" id="A0ABD3MBR2"/>
<dbReference type="Gene3D" id="2.60.120.650">
    <property type="entry name" value="Cupin"/>
    <property type="match status" value="1"/>
</dbReference>
<dbReference type="InterPro" id="IPR004092">
    <property type="entry name" value="Mbt"/>
</dbReference>
<protein>
    <recommendedName>
        <fullName evidence="2">JmjC domain-containing protein</fullName>
    </recommendedName>
</protein>
<feature type="domain" description="JmjC" evidence="2">
    <location>
        <begin position="590"/>
        <end position="772"/>
    </location>
</feature>
<feature type="compositionally biased region" description="Low complexity" evidence="1">
    <location>
        <begin position="8"/>
        <end position="18"/>
    </location>
</feature>
<evidence type="ECO:0000313" key="4">
    <source>
        <dbReference type="Proteomes" id="UP001530293"/>
    </source>
</evidence>
<feature type="compositionally biased region" description="Low complexity" evidence="1">
    <location>
        <begin position="85"/>
        <end position="140"/>
    </location>
</feature>
<feature type="compositionally biased region" description="Low complexity" evidence="1">
    <location>
        <begin position="298"/>
        <end position="308"/>
    </location>
</feature>
<evidence type="ECO:0000256" key="1">
    <source>
        <dbReference type="SAM" id="MobiDB-lite"/>
    </source>
</evidence>
<dbReference type="PANTHER" id="PTHR10694:SF7">
    <property type="entry name" value="[HISTONE H3]-TRIMETHYL-L-LYSINE(9) DEMETHYLASE"/>
    <property type="match status" value="1"/>
</dbReference>
<feature type="region of interest" description="Disordered" evidence="1">
    <location>
        <begin position="224"/>
        <end position="308"/>
    </location>
</feature>
<dbReference type="SUPFAM" id="SSF63748">
    <property type="entry name" value="Tudor/PWWP/MBT"/>
    <property type="match status" value="1"/>
</dbReference>
<organism evidence="3 4">
    <name type="scientific">Discostella pseudostelligera</name>
    <dbReference type="NCBI Taxonomy" id="259834"/>
    <lineage>
        <taxon>Eukaryota</taxon>
        <taxon>Sar</taxon>
        <taxon>Stramenopiles</taxon>
        <taxon>Ochrophyta</taxon>
        <taxon>Bacillariophyta</taxon>
        <taxon>Coscinodiscophyceae</taxon>
        <taxon>Thalassiosirophycidae</taxon>
        <taxon>Stephanodiscales</taxon>
        <taxon>Stephanodiscaceae</taxon>
        <taxon>Discostella</taxon>
    </lineage>
</organism>
<dbReference type="Pfam" id="PF02820">
    <property type="entry name" value="MBT"/>
    <property type="match status" value="1"/>
</dbReference>
<dbReference type="PANTHER" id="PTHR10694">
    <property type="entry name" value="LYSINE-SPECIFIC DEMETHYLASE"/>
    <property type="match status" value="1"/>
</dbReference>
<dbReference type="Pfam" id="PF02373">
    <property type="entry name" value="JmjC"/>
    <property type="match status" value="1"/>
</dbReference>
<dbReference type="Proteomes" id="UP001530293">
    <property type="component" value="Unassembled WGS sequence"/>
</dbReference>
<feature type="compositionally biased region" description="Polar residues" evidence="1">
    <location>
        <begin position="348"/>
        <end position="361"/>
    </location>
</feature>
<feature type="region of interest" description="Disordered" evidence="1">
    <location>
        <begin position="1"/>
        <end position="22"/>
    </location>
</feature>
<dbReference type="PROSITE" id="PS51184">
    <property type="entry name" value="JMJC"/>
    <property type="match status" value="1"/>
</dbReference>
<feature type="compositionally biased region" description="Low complexity" evidence="1">
    <location>
        <begin position="62"/>
        <end position="77"/>
    </location>
</feature>
<evidence type="ECO:0000313" key="3">
    <source>
        <dbReference type="EMBL" id="KAL3761424.1"/>
    </source>
</evidence>
<name>A0ABD3MBR2_9STRA</name>
<feature type="region of interest" description="Disordered" evidence="1">
    <location>
        <begin position="817"/>
        <end position="841"/>
    </location>
</feature>
<feature type="compositionally biased region" description="Low complexity" evidence="1">
    <location>
        <begin position="362"/>
        <end position="373"/>
    </location>
</feature>
<feature type="compositionally biased region" description="Low complexity" evidence="1">
    <location>
        <begin position="382"/>
        <end position="447"/>
    </location>
</feature>
<feature type="compositionally biased region" description="Polar residues" evidence="1">
    <location>
        <begin position="826"/>
        <end position="841"/>
    </location>
</feature>
<dbReference type="SUPFAM" id="SSF51197">
    <property type="entry name" value="Clavaminate synthase-like"/>
    <property type="match status" value="1"/>
</dbReference>
<comment type="caution">
    <text evidence="3">The sequence shown here is derived from an EMBL/GenBank/DDBJ whole genome shotgun (WGS) entry which is preliminary data.</text>
</comment>
<feature type="compositionally biased region" description="Basic and acidic residues" evidence="1">
    <location>
        <begin position="271"/>
        <end position="282"/>
    </location>
</feature>
<feature type="compositionally biased region" description="Low complexity" evidence="1">
    <location>
        <begin position="230"/>
        <end position="270"/>
    </location>
</feature>
<proteinExistence type="predicted"/>
<feature type="region of interest" description="Disordered" evidence="1">
    <location>
        <begin position="348"/>
        <end position="451"/>
    </location>
</feature>
<sequence>MPPPPIHSESNGNGSGNNIECTDNNIIHQDKLNKTMLSVSDPQHPPQPQLTQVVEHDDDGRSTSTTTPLATATAILPLPSPTPTRTPLLPAAAAAPATTTTTTTSPRTTSAAVAVAIPTKPTTSGSTTTTTSSKPTSESTRLTSNARSLLHPPNPARSNLTSGVISRRCASYTPTLSELKSTTFEEYIRGEVLGVPLPGYEFLYIYEDKESGREMKRVVPVGQVAPPPLSEQQQQRQPQKQSSSPPLLQQQKSSKQQPQTPPQQKISKQSMKMEKVELKEEVGAVVSSTNDEKDGGEDATPATTTTAAATTTTATGATFAADAASSDDAIRAASSTITDAPVTADANSTTIADKTNPVQATSSSLSLSSSSPLSKEKTIDHSAAITPSSTTAKSTTPPTTPTPMMTRSRTKATSSSSAAAAPPPSSSSTSKNAKTTPSSSSSNNSKKQTYTNEYQPKKYQMCWYKLRDGIAKVSLPQGFHSKLDATARGRHWAKGSKLGDMIIPSPIKQAISGIGGVYEYTLLEQPSITVSQFRTLADEYRKRQLGSEFDVDQSDEVCDELARKFWRRLGPTMEPPIYGADMEGTLFNKDAYACGWNVNRLESCLCLLRADVKDGEGGGGGGGGGDDEEFHLPGVTSAYLYFGMWASAFAAHTEDMNLLSINYLHAGSPKYWYGIAQEDSKRFESLAQSHFVGRASECSEFLRHKRCLLSPAILRKAGIKFTTCVQRPGDAIITFPGSYHFGFNTGFNIAESTNFAVPEWIPLGMQADICMCHPHSVRIQMDRVRSLLESYEKDMHYRELKGMTELTYSNWAKQEAKRLKKKQRESSSSTNNKQQDLTSKGMNTLTLSTMKKINNTSFAVEITNETYTTLLTKKSKKKRQLISTNEWRVAKRGRPGLFVPSTSVICMVECDDEVDDYETSSSSPAAQNDDNEFEFFIGTIVKLVDGYVKVHFVGLTKKDDLWFEQSSDRIFLDGGVTENLPSLAGNEKAGKRKKNRE</sequence>
<accession>A0ABD3MBR2</accession>